<dbReference type="PANTHER" id="PTHR17972:SF0">
    <property type="entry name" value="NUCLEOLAR PROTEIN 6"/>
    <property type="match status" value="1"/>
</dbReference>
<dbReference type="Gene3D" id="3.30.70.3030">
    <property type="match status" value="1"/>
</dbReference>
<evidence type="ECO:0000259" key="9">
    <source>
        <dbReference type="Pfam" id="PF17404"/>
    </source>
</evidence>
<dbReference type="InterPro" id="IPR035367">
    <property type="entry name" value="Nrap_D2"/>
</dbReference>
<keyword evidence="4 5" id="KW-0539">Nucleus</keyword>
<dbReference type="RefSeq" id="XP_013321759.1">
    <property type="nucleotide sequence ID" value="XM_013466305.1"/>
</dbReference>
<dbReference type="GO" id="GO:0006364">
    <property type="term" value="P:rRNA processing"/>
    <property type="evidence" value="ECO:0007669"/>
    <property type="project" value="UniProtKB-KW"/>
</dbReference>
<dbReference type="Proteomes" id="UP000054342">
    <property type="component" value="Unassembled WGS sequence"/>
</dbReference>
<dbReference type="InterPro" id="IPR035369">
    <property type="entry name" value="Nrap_D4"/>
</dbReference>
<dbReference type="STRING" id="348802.A0A0D2F2L1"/>
<comment type="subcellular location">
    <subcellularLocation>
        <location evidence="1 5">Nucleus</location>
        <location evidence="1 5">Nucleolus</location>
    </subcellularLocation>
</comment>
<dbReference type="Pfam" id="PF17405">
    <property type="entry name" value="Nrap_D4"/>
    <property type="match status" value="1"/>
</dbReference>
<dbReference type="GeneID" id="25323239"/>
<feature type="region of interest" description="Disordered" evidence="6">
    <location>
        <begin position="1"/>
        <end position="68"/>
    </location>
</feature>
<keyword evidence="14" id="KW-1185">Reference proteome</keyword>
<dbReference type="Pfam" id="PF17406">
    <property type="entry name" value="Nrap_D5"/>
    <property type="match status" value="1"/>
</dbReference>
<proteinExistence type="inferred from homology"/>
<evidence type="ECO:0000256" key="6">
    <source>
        <dbReference type="SAM" id="MobiDB-lite"/>
    </source>
</evidence>
<dbReference type="Pfam" id="PF17404">
    <property type="entry name" value="Nrap_D3"/>
    <property type="match status" value="1"/>
</dbReference>
<dbReference type="InterPro" id="IPR035082">
    <property type="entry name" value="Nrap_D1"/>
</dbReference>
<evidence type="ECO:0000259" key="11">
    <source>
        <dbReference type="Pfam" id="PF17406"/>
    </source>
</evidence>
<protein>
    <recommendedName>
        <fullName evidence="5">U3 small nucleolar RNA-associated protein 22</fullName>
    </recommendedName>
</protein>
<keyword evidence="3 5" id="KW-0694">RNA-binding</keyword>
<dbReference type="Pfam" id="PF17403">
    <property type="entry name" value="Nrap_D2"/>
    <property type="match status" value="1"/>
</dbReference>
<dbReference type="Pfam" id="PF17407">
    <property type="entry name" value="Nrap_D6"/>
    <property type="match status" value="1"/>
</dbReference>
<evidence type="ECO:0000259" key="8">
    <source>
        <dbReference type="Pfam" id="PF17403"/>
    </source>
</evidence>
<gene>
    <name evidence="13" type="ORF">PV05_01331</name>
</gene>
<sequence>MSIEALHSRHSPKRRKLSHSSSTDAEDPSRLADDTSLQTLGNRKASQTIKIAGTPSNKTGSQHATMPTGGINKSSILALQVADLNTEVTPNYDRLQAKWTMISNRLQTIIKQMPSRAPVTALDALKAFRKQGIRIPFTEPVPSKETNYKFEFQAPKEIVVGGALPWGLSVKGDNAVQLTAIMPEELLQEKDYLNNRGPHKAAFYLACIAAAIKEHASSDIDLVFAHLNDVDSSPTLEAIPKDKALSKFKFQISVGFPDEAIPISKTLPTKSCLRKNANGDAASSDLPTPFYNSSIRHAASMAGFEKIIQSARSPSYDEACRIGQIWLKQRGFSSLVSSGGFGFFEWALMCALFLQTGGHRAHPLFSKQYNNLQFFKAMLQILAGRDLRDPMILYGANIDIPRSESPVLYDASTGVNMLYKMTPWSYQSLRHHAQVSLAAINARNQDNFDATFMLNVALPVMQYDEVFHVTIPAKAFATPVEQRQYLLKMHSTLVQGLGDRVSLVDLKLPPGTSWPLNSGPTLLDKDFELEVTLLTNPDTATRLVDHGPSADEQDEAAEFRKFWGEKAELRRFKDGSISEALVWTSGTPVTLQIITHLLMLHFELPPSSTSSKTPDLEATMLSSDSALSAKDAFRLIDTTFQTLTSTLHNLDGLPLPIRSIFPTDPALRSASVGNPLLPSIAKPIDFLIQFDSSTRWPDSLPAIQHTKIAFLLKLGELLTAQDPSLQTRVGLENTTSATTGYLNTSFLDVIYPAARPGLSPMCFRARIHHEREEYLLQAALGDKSLHGAVRDDLAAALAVYKREFVAKSTHTSAIRSLCSRFAPLSGTIRLLKRWVARHLLLGGGHVPEEVLEIVASSVFVNPVPWSVPGSSTTGFLRCLSLLARWDWNAAPLVVDLGLAQDWSTEMVGEVKTRFEAWRKLDPVMNNVVWFIGTSIDGTGVVWTQRARPARVVAGRVSALARAAVEMLESKGTGMSEADWAGLFNSPLGDFDFVIHIRPGLVKGRREGKKAKGALVNGTAEFKNLQIAESLDVESIGVDPVELFVQDLNHAFGASALFFYDRHGGKAIAGLWKPSVLGRREWRVRLGWSSVPVPAEKDNEKEEGKDICVFNKEGVLAEIATLGEGIVKNITTKE</sequence>
<organism evidence="13 14">
    <name type="scientific">Exophiala xenobiotica</name>
    <dbReference type="NCBI Taxonomy" id="348802"/>
    <lineage>
        <taxon>Eukaryota</taxon>
        <taxon>Fungi</taxon>
        <taxon>Dikarya</taxon>
        <taxon>Ascomycota</taxon>
        <taxon>Pezizomycotina</taxon>
        <taxon>Eurotiomycetes</taxon>
        <taxon>Chaetothyriomycetidae</taxon>
        <taxon>Chaetothyriales</taxon>
        <taxon>Herpotrichiellaceae</taxon>
        <taxon>Exophiala</taxon>
    </lineage>
</organism>
<dbReference type="GO" id="GO:0003723">
    <property type="term" value="F:RNA binding"/>
    <property type="evidence" value="ECO:0007669"/>
    <property type="project" value="UniProtKB-KW"/>
</dbReference>
<feature type="compositionally biased region" description="Basic residues" evidence="6">
    <location>
        <begin position="8"/>
        <end position="18"/>
    </location>
</feature>
<evidence type="ECO:0000256" key="1">
    <source>
        <dbReference type="ARBA" id="ARBA00004604"/>
    </source>
</evidence>
<feature type="domain" description="Nrap protein" evidence="9">
    <location>
        <begin position="460"/>
        <end position="602"/>
    </location>
</feature>
<dbReference type="InterPro" id="IPR035368">
    <property type="entry name" value="Nrap_D3"/>
</dbReference>
<reference evidence="13 14" key="1">
    <citation type="submission" date="2015-01" db="EMBL/GenBank/DDBJ databases">
        <title>The Genome Sequence of Exophiala xenobiotica CBS118157.</title>
        <authorList>
            <consortium name="The Broad Institute Genomics Platform"/>
            <person name="Cuomo C."/>
            <person name="de Hoog S."/>
            <person name="Gorbushina A."/>
            <person name="Stielow B."/>
            <person name="Teixiera M."/>
            <person name="Abouelleil A."/>
            <person name="Chapman S.B."/>
            <person name="Priest M."/>
            <person name="Young S.K."/>
            <person name="Wortman J."/>
            <person name="Nusbaum C."/>
            <person name="Birren B."/>
        </authorList>
    </citation>
    <scope>NUCLEOTIDE SEQUENCE [LARGE SCALE GENOMIC DNA]</scope>
    <source>
        <strain evidence="13 14">CBS 118157</strain>
    </source>
</reference>
<dbReference type="GO" id="GO:0032545">
    <property type="term" value="C:CURI complex"/>
    <property type="evidence" value="ECO:0007669"/>
    <property type="project" value="TreeGrafter"/>
</dbReference>
<dbReference type="InterPro" id="IPR035371">
    <property type="entry name" value="Nrap_D6"/>
</dbReference>
<evidence type="ECO:0000313" key="14">
    <source>
        <dbReference type="Proteomes" id="UP000054342"/>
    </source>
</evidence>
<name>A0A0D2F2L1_9EURO</name>
<feature type="domain" description="Nrap protein" evidence="12">
    <location>
        <begin position="987"/>
        <end position="1129"/>
    </location>
</feature>
<dbReference type="Gene3D" id="1.10.1410.10">
    <property type="match status" value="1"/>
</dbReference>
<comment type="similarity">
    <text evidence="2 5">Belongs to the NRAP family.</text>
</comment>
<dbReference type="EMBL" id="KN847317">
    <property type="protein sequence ID" value="KIW61175.1"/>
    <property type="molecule type" value="Genomic_DNA"/>
</dbReference>
<evidence type="ECO:0000256" key="5">
    <source>
        <dbReference type="RuleBase" id="RU364032"/>
    </source>
</evidence>
<dbReference type="GO" id="GO:0032040">
    <property type="term" value="C:small-subunit processome"/>
    <property type="evidence" value="ECO:0007669"/>
    <property type="project" value="TreeGrafter"/>
</dbReference>
<feature type="domain" description="Nrap protein" evidence="7">
    <location>
        <begin position="176"/>
        <end position="311"/>
    </location>
</feature>
<evidence type="ECO:0000256" key="4">
    <source>
        <dbReference type="ARBA" id="ARBA00023242"/>
    </source>
</evidence>
<evidence type="ECO:0000313" key="13">
    <source>
        <dbReference type="EMBL" id="KIW61175.1"/>
    </source>
</evidence>
<dbReference type="GO" id="GO:0034456">
    <property type="term" value="C:UTP-C complex"/>
    <property type="evidence" value="ECO:0007669"/>
    <property type="project" value="TreeGrafter"/>
</dbReference>
<dbReference type="HOGENOM" id="CLU_003502_1_0_1"/>
<keyword evidence="5" id="KW-0687">Ribonucleoprotein</keyword>
<dbReference type="InterPro" id="IPR005554">
    <property type="entry name" value="NOL6/Upt22"/>
</dbReference>
<feature type="compositionally biased region" description="Polar residues" evidence="6">
    <location>
        <begin position="35"/>
        <end position="68"/>
    </location>
</feature>
<dbReference type="Pfam" id="PF03813">
    <property type="entry name" value="Nrap"/>
    <property type="match status" value="1"/>
</dbReference>
<dbReference type="InterPro" id="IPR035370">
    <property type="entry name" value="Nrap_D5"/>
</dbReference>
<evidence type="ECO:0000259" key="12">
    <source>
        <dbReference type="Pfam" id="PF17407"/>
    </source>
</evidence>
<evidence type="ECO:0000256" key="2">
    <source>
        <dbReference type="ARBA" id="ARBA00006674"/>
    </source>
</evidence>
<dbReference type="GO" id="GO:0006409">
    <property type="term" value="P:tRNA export from nucleus"/>
    <property type="evidence" value="ECO:0007669"/>
    <property type="project" value="TreeGrafter"/>
</dbReference>
<feature type="domain" description="Nrap protein" evidence="8">
    <location>
        <begin position="316"/>
        <end position="454"/>
    </location>
</feature>
<evidence type="ECO:0000256" key="3">
    <source>
        <dbReference type="ARBA" id="ARBA00022884"/>
    </source>
</evidence>
<dbReference type="OrthoDB" id="10251401at2759"/>
<keyword evidence="5" id="KW-0698">rRNA processing</keyword>
<accession>A0A0D2F2L1</accession>
<evidence type="ECO:0000259" key="7">
    <source>
        <dbReference type="Pfam" id="PF03813"/>
    </source>
</evidence>
<keyword evidence="5" id="KW-0690">Ribosome biogenesis</keyword>
<feature type="domain" description="Nrap protein" evidence="10">
    <location>
        <begin position="625"/>
        <end position="818"/>
    </location>
</feature>
<dbReference type="PANTHER" id="PTHR17972">
    <property type="entry name" value="NUCLEOLAR RNA-ASSOCIATED PROTEIN"/>
    <property type="match status" value="1"/>
</dbReference>
<evidence type="ECO:0000259" key="10">
    <source>
        <dbReference type="Pfam" id="PF17405"/>
    </source>
</evidence>
<dbReference type="AlphaFoldDB" id="A0A0D2F2L1"/>
<feature type="domain" description="Nrap protein" evidence="11">
    <location>
        <begin position="822"/>
        <end position="983"/>
    </location>
</feature>